<organism evidence="2 3">
    <name type="scientific">Nonlabens xylanidelens</name>
    <dbReference type="NCBI Taxonomy" id="191564"/>
    <lineage>
        <taxon>Bacteria</taxon>
        <taxon>Pseudomonadati</taxon>
        <taxon>Bacteroidota</taxon>
        <taxon>Flavobacteriia</taxon>
        <taxon>Flavobacteriales</taxon>
        <taxon>Flavobacteriaceae</taxon>
        <taxon>Nonlabens</taxon>
    </lineage>
</organism>
<accession>A0A2S6INC9</accession>
<protein>
    <submittedName>
        <fullName evidence="2">Uncharacterized protein</fullName>
    </submittedName>
</protein>
<keyword evidence="1" id="KW-0732">Signal</keyword>
<dbReference type="AlphaFoldDB" id="A0A2S6INC9"/>
<dbReference type="OrthoDB" id="1144998at2"/>
<sequence length="292" mass="31651">MKYFKTLFILIPFMISAQVGVNTDSPHPSTVLDIDSNNTINFGGLLIPSILEAQKSLVLTTIESEGTLLFVTYPSGVRCLEIYDGTQNVWQKINCLNLDPVILYSEDFESYVDGTGINSSGGSGDYPSSVSKWILNDVLGSLASSDYVETQSGVLEANDTNGPIQFDTQSIDITGYSNISFSLDISGSGTLEYNPSLHATDDTNMVNDYVNVSYSVDNSPFVTITDFNGNGNVNHTLLPYYVSGGAGSAPYFPNDTVVFTGLSGSSLVIRVQFQNWAGDEFFYIDNIEVLGN</sequence>
<evidence type="ECO:0000256" key="1">
    <source>
        <dbReference type="SAM" id="SignalP"/>
    </source>
</evidence>
<feature type="chain" id="PRO_5015410160" evidence="1">
    <location>
        <begin position="18"/>
        <end position="292"/>
    </location>
</feature>
<dbReference type="Proteomes" id="UP000239002">
    <property type="component" value="Unassembled WGS sequence"/>
</dbReference>
<keyword evidence="3" id="KW-1185">Reference proteome</keyword>
<dbReference type="EMBL" id="PTJE01000002">
    <property type="protein sequence ID" value="PPK95665.1"/>
    <property type="molecule type" value="Genomic_DNA"/>
</dbReference>
<evidence type="ECO:0000313" key="3">
    <source>
        <dbReference type="Proteomes" id="UP000239002"/>
    </source>
</evidence>
<proteinExistence type="predicted"/>
<name>A0A2S6INC9_9FLAO</name>
<reference evidence="2 3" key="1">
    <citation type="submission" date="2018-02" db="EMBL/GenBank/DDBJ databases">
        <title>Genomic Encyclopedia of Archaeal and Bacterial Type Strains, Phase II (KMG-II): from individual species to whole genera.</title>
        <authorList>
            <person name="Goeker M."/>
        </authorList>
    </citation>
    <scope>NUCLEOTIDE SEQUENCE [LARGE SCALE GENOMIC DNA]</scope>
    <source>
        <strain evidence="2 3">DSM 16809</strain>
    </source>
</reference>
<evidence type="ECO:0000313" key="2">
    <source>
        <dbReference type="EMBL" id="PPK95665.1"/>
    </source>
</evidence>
<gene>
    <name evidence="2" type="ORF">LY01_01257</name>
</gene>
<feature type="signal peptide" evidence="1">
    <location>
        <begin position="1"/>
        <end position="17"/>
    </location>
</feature>
<dbReference type="RefSeq" id="WP_104514965.1">
    <property type="nucleotide sequence ID" value="NZ_MQVW01000002.1"/>
</dbReference>
<comment type="caution">
    <text evidence="2">The sequence shown here is derived from an EMBL/GenBank/DDBJ whole genome shotgun (WGS) entry which is preliminary data.</text>
</comment>